<sequence>MKKATQLTREGRLLEATRILRRALEVPAEAPAQAPTEGARGTRQRGEKITDVAFRELPAQTHERPRSLVPYLDRAGAPQGNFRPATFEAHRFASNRRTYAYRLYLPPRTDDRLLPVIVMLHGCTQDAADFATGTAMNELAAQRGCIVVYPEQLARSNRMRCWNWFEPSHQQLGRGEPAMIAGLAADVVQRCQGDPRRVYVAGLSAGGAMAALVAQLYPDTFAAVGVHSGLPAGAARDVPSAHAAMRRPARTAATGATSAAVVPTIVFHGGSDRTVHPDNGRRLIAEALARASSSGIPLLPREQTVTVAGRTVRRTAYHDPLGVPRIEHWDLPGGSHAWSGGRAAGTFTDPSGPSASAAMIDFFLAQQLPPDAPPPT</sequence>
<name>A0A848HLK2_9BURK</name>
<dbReference type="PANTHER" id="PTHR43037">
    <property type="entry name" value="UNNAMED PRODUCT-RELATED"/>
    <property type="match status" value="1"/>
</dbReference>
<dbReference type="GO" id="GO:0016787">
    <property type="term" value="F:hydrolase activity"/>
    <property type="evidence" value="ECO:0007669"/>
    <property type="project" value="UniProtKB-KW"/>
</dbReference>
<dbReference type="PANTHER" id="PTHR43037:SF1">
    <property type="entry name" value="BLL1128 PROTEIN"/>
    <property type="match status" value="1"/>
</dbReference>
<keyword evidence="1" id="KW-0732">Signal</keyword>
<evidence type="ECO:0000256" key="2">
    <source>
        <dbReference type="ARBA" id="ARBA00022801"/>
    </source>
</evidence>
<keyword evidence="2" id="KW-0378">Hydrolase</keyword>
<dbReference type="Gene3D" id="3.40.50.1820">
    <property type="entry name" value="alpha/beta hydrolase"/>
    <property type="match status" value="1"/>
</dbReference>
<dbReference type="GO" id="GO:0005576">
    <property type="term" value="C:extracellular region"/>
    <property type="evidence" value="ECO:0007669"/>
    <property type="project" value="InterPro"/>
</dbReference>
<dbReference type="EMBL" id="JABBFX010000006">
    <property type="protein sequence ID" value="NML48618.1"/>
    <property type="molecule type" value="Genomic_DNA"/>
</dbReference>
<organism evidence="4 5">
    <name type="scientific">Ramlibacter agri</name>
    <dbReference type="NCBI Taxonomy" id="2728837"/>
    <lineage>
        <taxon>Bacteria</taxon>
        <taxon>Pseudomonadati</taxon>
        <taxon>Pseudomonadota</taxon>
        <taxon>Betaproteobacteria</taxon>
        <taxon>Burkholderiales</taxon>
        <taxon>Comamonadaceae</taxon>
        <taxon>Ramlibacter</taxon>
    </lineage>
</organism>
<dbReference type="SUPFAM" id="SSF53474">
    <property type="entry name" value="alpha/beta-Hydrolases"/>
    <property type="match status" value="1"/>
</dbReference>
<reference evidence="4 5" key="1">
    <citation type="submission" date="2020-04" db="EMBL/GenBank/DDBJ databases">
        <title>Ramlibacter sp. G-1-2-2 isolated from soil.</title>
        <authorList>
            <person name="Dahal R.H."/>
        </authorList>
    </citation>
    <scope>NUCLEOTIDE SEQUENCE [LARGE SCALE GENOMIC DNA]</scope>
    <source>
        <strain evidence="4 5">G-1-2-2</strain>
    </source>
</reference>
<keyword evidence="5" id="KW-1185">Reference proteome</keyword>
<dbReference type="InterPro" id="IPR029058">
    <property type="entry name" value="AB_hydrolase_fold"/>
</dbReference>
<proteinExistence type="predicted"/>
<comment type="caution">
    <text evidence="4">The sequence shown here is derived from an EMBL/GenBank/DDBJ whole genome shotgun (WGS) entry which is preliminary data.</text>
</comment>
<dbReference type="InterPro" id="IPR050955">
    <property type="entry name" value="Plant_Biomass_Hydrol_Est"/>
</dbReference>
<evidence type="ECO:0000313" key="4">
    <source>
        <dbReference type="EMBL" id="NML48618.1"/>
    </source>
</evidence>
<feature type="region of interest" description="Disordered" evidence="3">
    <location>
        <begin position="26"/>
        <end position="46"/>
    </location>
</feature>
<dbReference type="Proteomes" id="UP000541185">
    <property type="component" value="Unassembled WGS sequence"/>
</dbReference>
<dbReference type="Pfam" id="PF10503">
    <property type="entry name" value="Esterase_PHB"/>
    <property type="match status" value="1"/>
</dbReference>
<dbReference type="NCBIfam" id="TIGR01840">
    <property type="entry name" value="esterase_phb"/>
    <property type="match status" value="1"/>
</dbReference>
<evidence type="ECO:0000313" key="5">
    <source>
        <dbReference type="Proteomes" id="UP000541185"/>
    </source>
</evidence>
<dbReference type="AlphaFoldDB" id="A0A848HLK2"/>
<evidence type="ECO:0000256" key="3">
    <source>
        <dbReference type="SAM" id="MobiDB-lite"/>
    </source>
</evidence>
<gene>
    <name evidence="4" type="ORF">HHL11_33090</name>
</gene>
<accession>A0A848HLK2</accession>
<dbReference type="InterPro" id="IPR010126">
    <property type="entry name" value="Esterase_phb"/>
</dbReference>
<evidence type="ECO:0000256" key="1">
    <source>
        <dbReference type="ARBA" id="ARBA00022729"/>
    </source>
</evidence>
<protein>
    <submittedName>
        <fullName evidence="4">PHB depolymerase family esterase</fullName>
    </submittedName>
</protein>